<feature type="region of interest" description="Disordered" evidence="3">
    <location>
        <begin position="1"/>
        <end position="26"/>
    </location>
</feature>
<dbReference type="GO" id="GO:0006637">
    <property type="term" value="P:acyl-CoA metabolic process"/>
    <property type="evidence" value="ECO:0007669"/>
    <property type="project" value="InterPro"/>
</dbReference>
<keyword evidence="7" id="KW-1185">Reference proteome</keyword>
<dbReference type="Gene3D" id="2.40.160.210">
    <property type="entry name" value="Acyl-CoA thioesterase, double hotdog domain"/>
    <property type="match status" value="1"/>
</dbReference>
<evidence type="ECO:0000313" key="6">
    <source>
        <dbReference type="EMBL" id="ROR97719.1"/>
    </source>
</evidence>
<reference evidence="6 7" key="1">
    <citation type="submission" date="2018-11" db="EMBL/GenBank/DDBJ databases">
        <title>Sequencing the genomes of 1000 actinobacteria strains.</title>
        <authorList>
            <person name="Klenk H.-P."/>
        </authorList>
    </citation>
    <scope>NUCLEOTIDE SEQUENCE [LARGE SCALE GENOMIC DNA]</scope>
    <source>
        <strain evidence="6 7">DSM 13521</strain>
    </source>
</reference>
<dbReference type="Proteomes" id="UP000275356">
    <property type="component" value="Unassembled WGS sequence"/>
</dbReference>
<evidence type="ECO:0000256" key="3">
    <source>
        <dbReference type="SAM" id="MobiDB-lite"/>
    </source>
</evidence>
<dbReference type="InterPro" id="IPR042171">
    <property type="entry name" value="Acyl-CoA_hotdog"/>
</dbReference>
<feature type="domain" description="Acyl-CoA thioesterase-like N-terminal HotDog" evidence="5">
    <location>
        <begin position="56"/>
        <end position="136"/>
    </location>
</feature>
<dbReference type="CDD" id="cd03444">
    <property type="entry name" value="Thioesterase_II_repeat1"/>
    <property type="match status" value="1"/>
</dbReference>
<evidence type="ECO:0000256" key="1">
    <source>
        <dbReference type="ARBA" id="ARBA00006538"/>
    </source>
</evidence>
<dbReference type="Pfam" id="PF13622">
    <property type="entry name" value="4HBT_3"/>
    <property type="match status" value="1"/>
</dbReference>
<dbReference type="GO" id="GO:0047617">
    <property type="term" value="F:fatty acyl-CoA hydrolase activity"/>
    <property type="evidence" value="ECO:0007669"/>
    <property type="project" value="InterPro"/>
</dbReference>
<dbReference type="PANTHER" id="PTHR11066:SF34">
    <property type="entry name" value="ACYL-COENZYME A THIOESTERASE 8"/>
    <property type="match status" value="1"/>
</dbReference>
<dbReference type="GO" id="GO:0009062">
    <property type="term" value="P:fatty acid catabolic process"/>
    <property type="evidence" value="ECO:0007669"/>
    <property type="project" value="TreeGrafter"/>
</dbReference>
<comment type="similarity">
    <text evidence="1">Belongs to the C/M/P thioester hydrolase family.</text>
</comment>
<accession>A0A3N2DD58</accession>
<proteinExistence type="inferred from homology"/>
<comment type="caution">
    <text evidence="6">The sequence shown here is derived from an EMBL/GenBank/DDBJ whole genome shotgun (WGS) entry which is preliminary data.</text>
</comment>
<feature type="domain" description="Acyl-CoA thioesterase 2 C-terminal" evidence="4">
    <location>
        <begin position="204"/>
        <end position="310"/>
    </location>
</feature>
<dbReference type="SUPFAM" id="SSF54637">
    <property type="entry name" value="Thioesterase/thiol ester dehydrase-isomerase"/>
    <property type="match status" value="2"/>
</dbReference>
<evidence type="ECO:0000259" key="5">
    <source>
        <dbReference type="Pfam" id="PF13622"/>
    </source>
</evidence>
<dbReference type="EMBL" id="RKHQ01000001">
    <property type="protein sequence ID" value="ROR97719.1"/>
    <property type="molecule type" value="Genomic_DNA"/>
</dbReference>
<dbReference type="InterPro" id="IPR025652">
    <property type="entry name" value="TesB_C"/>
</dbReference>
<feature type="compositionally biased region" description="Low complexity" evidence="3">
    <location>
        <begin position="1"/>
        <end position="13"/>
    </location>
</feature>
<dbReference type="CDD" id="cd03445">
    <property type="entry name" value="Thioesterase_II_repeat2"/>
    <property type="match status" value="1"/>
</dbReference>
<evidence type="ECO:0000259" key="4">
    <source>
        <dbReference type="Pfam" id="PF02551"/>
    </source>
</evidence>
<dbReference type="RefSeq" id="WP_245968011.1">
    <property type="nucleotide sequence ID" value="NZ_CALFQU010000011.1"/>
</dbReference>
<dbReference type="Pfam" id="PF02551">
    <property type="entry name" value="Acyl_CoA_thio"/>
    <property type="match status" value="1"/>
</dbReference>
<gene>
    <name evidence="6" type="ORF">EDD28_2325</name>
</gene>
<sequence>MTDPSTTDPSATPAIPPSCPPSTGIPSGAEAFAEICRVLDVERTGPDEFVGQAHPHSNGRIYGGQVFAQSIIAAARTVPADRHAHSVHGYFLRPGKPDLPIAFAVEELHDGRSFSARRTHALQEGVPILSLIASFQEDQEGFEHRQDAPPDVPRPDRLASSDLIFRNPRMPDLTTTFLMPISALDIRHVRREIFTAPDPEPSYTQAVWIRAHGELPAWADRNARAALLAYVCDHVMLEPVLRGHGLSWTTRGLSVASIDHAMWWHRDVDVTRWLLFVQYSPAAQGGRGLGAVRVYDEAGELVASVAQEGVVRLRD</sequence>
<dbReference type="InterPro" id="IPR003703">
    <property type="entry name" value="Acyl_CoA_thio"/>
</dbReference>
<keyword evidence="2" id="KW-0378">Hydrolase</keyword>
<dbReference type="PANTHER" id="PTHR11066">
    <property type="entry name" value="ACYL-COA THIOESTERASE"/>
    <property type="match status" value="1"/>
</dbReference>
<dbReference type="AlphaFoldDB" id="A0A3N2DD58"/>
<dbReference type="InterPro" id="IPR029069">
    <property type="entry name" value="HotDog_dom_sf"/>
</dbReference>
<protein>
    <submittedName>
        <fullName evidence="6">Acyl-CoA thioesterase-2</fullName>
    </submittedName>
</protein>
<evidence type="ECO:0000256" key="2">
    <source>
        <dbReference type="ARBA" id="ARBA00022801"/>
    </source>
</evidence>
<evidence type="ECO:0000313" key="7">
    <source>
        <dbReference type="Proteomes" id="UP000275356"/>
    </source>
</evidence>
<name>A0A3N2DD58_9MICO</name>
<organism evidence="6 7">
    <name type="scientific">Salana multivorans</name>
    <dbReference type="NCBI Taxonomy" id="120377"/>
    <lineage>
        <taxon>Bacteria</taxon>
        <taxon>Bacillati</taxon>
        <taxon>Actinomycetota</taxon>
        <taxon>Actinomycetes</taxon>
        <taxon>Micrococcales</taxon>
        <taxon>Beutenbergiaceae</taxon>
        <taxon>Salana</taxon>
    </lineage>
</organism>
<dbReference type="InterPro" id="IPR049449">
    <property type="entry name" value="TesB_ACOT8-like_N"/>
</dbReference>